<dbReference type="Proteomes" id="UP001549204">
    <property type="component" value="Unassembled WGS sequence"/>
</dbReference>
<evidence type="ECO:0000259" key="4">
    <source>
        <dbReference type="Pfam" id="PF02771"/>
    </source>
</evidence>
<name>A0ABV2GXH2_9HYPH</name>
<feature type="region of interest" description="Disordered" evidence="3">
    <location>
        <begin position="212"/>
        <end position="251"/>
    </location>
</feature>
<keyword evidence="1" id="KW-0809">Transit peptide</keyword>
<evidence type="ECO:0000256" key="2">
    <source>
        <dbReference type="ARBA" id="ARBA00023002"/>
    </source>
</evidence>
<dbReference type="Gene3D" id="2.40.110.10">
    <property type="entry name" value="Butyryl-CoA Dehydrogenase, subunit A, domain 2"/>
    <property type="match status" value="1"/>
</dbReference>
<evidence type="ECO:0000313" key="5">
    <source>
        <dbReference type="EMBL" id="MET3582989.1"/>
    </source>
</evidence>
<dbReference type="InterPro" id="IPR052033">
    <property type="entry name" value="Glutaryl-CoA_DH_mitochondrial"/>
</dbReference>
<dbReference type="PANTHER" id="PTHR42807:SF1">
    <property type="entry name" value="GLUTARYL-COA DEHYDROGENASE, MITOCHONDRIAL"/>
    <property type="match status" value="1"/>
</dbReference>
<reference evidence="5 6" key="1">
    <citation type="submission" date="2024-06" db="EMBL/GenBank/DDBJ databases">
        <title>Genomic Encyclopedia of Type Strains, Phase IV (KMG-IV): sequencing the most valuable type-strain genomes for metagenomic binning, comparative biology and taxonomic classification.</title>
        <authorList>
            <person name="Goeker M."/>
        </authorList>
    </citation>
    <scope>NUCLEOTIDE SEQUENCE [LARGE SCALE GENOMIC DNA]</scope>
    <source>
        <strain evidence="5 6">DSM 100022</strain>
    </source>
</reference>
<keyword evidence="6" id="KW-1185">Reference proteome</keyword>
<dbReference type="InterPro" id="IPR009100">
    <property type="entry name" value="AcylCoA_DH/oxidase_NM_dom_sf"/>
</dbReference>
<evidence type="ECO:0000313" key="6">
    <source>
        <dbReference type="Proteomes" id="UP001549204"/>
    </source>
</evidence>
<dbReference type="Gene3D" id="1.10.540.10">
    <property type="entry name" value="Acyl-CoA dehydrogenase/oxidase, N-terminal domain"/>
    <property type="match status" value="1"/>
</dbReference>
<comment type="caution">
    <text evidence="5">The sequence shown here is derived from an EMBL/GenBank/DDBJ whole genome shotgun (WGS) entry which is preliminary data.</text>
</comment>
<evidence type="ECO:0000256" key="3">
    <source>
        <dbReference type="SAM" id="MobiDB-lite"/>
    </source>
</evidence>
<protein>
    <recommendedName>
        <fullName evidence="4">Acyl-CoA dehydrogenase/oxidase N-terminal domain-containing protein</fullName>
    </recommendedName>
</protein>
<sequence>MHAAKAHFDWQDPFNLDGQLSEEERMVRDTARAYALDKLLPRVQDAFRHEKTDPSIFVEMGELGLLGPTVSEKYGGAGRNYVSYGLIVREIEHIDSGYRSMMSVQSSLVIVPIHTFGSDERKRRYLPGLTAGTQIGCFGLTEPDHGSEPGSMATRARKAEGGFLLSGVDGDWHEPLVCNAIGIMQKDAFEDMDLQFADRRCLRRLGQDRRRRYPGLRTGEGLEGPLRPRHTRQGRPARLHNRPDRHGRRVRSGRKHAAGCCRPEGTFHLPELCPLRHCPGRVGAAESCYSTATSSVVRSRPTSSFRRSWPT</sequence>
<proteinExistence type="predicted"/>
<dbReference type="EMBL" id="JBEPMC010000014">
    <property type="protein sequence ID" value="MET3582989.1"/>
    <property type="molecule type" value="Genomic_DNA"/>
</dbReference>
<dbReference type="InterPro" id="IPR046373">
    <property type="entry name" value="Acyl-CoA_Oxase/DH_mid-dom_sf"/>
</dbReference>
<evidence type="ECO:0000256" key="1">
    <source>
        <dbReference type="ARBA" id="ARBA00022946"/>
    </source>
</evidence>
<dbReference type="SUPFAM" id="SSF56645">
    <property type="entry name" value="Acyl-CoA dehydrogenase NM domain-like"/>
    <property type="match status" value="1"/>
</dbReference>
<dbReference type="InterPro" id="IPR013786">
    <property type="entry name" value="AcylCoA_DH/ox_N"/>
</dbReference>
<feature type="compositionally biased region" description="Basic residues" evidence="3">
    <location>
        <begin position="227"/>
        <end position="251"/>
    </location>
</feature>
<dbReference type="Pfam" id="PF02771">
    <property type="entry name" value="Acyl-CoA_dh_N"/>
    <property type="match status" value="1"/>
</dbReference>
<dbReference type="PANTHER" id="PTHR42807">
    <property type="entry name" value="GLUTARYL-COA DEHYDROGENASE, MITOCHONDRIAL"/>
    <property type="match status" value="1"/>
</dbReference>
<gene>
    <name evidence="5" type="ORF">ABID19_006051</name>
</gene>
<dbReference type="InterPro" id="IPR037069">
    <property type="entry name" value="AcylCoA_DH/ox_N_sf"/>
</dbReference>
<accession>A0ABV2GXH2</accession>
<feature type="domain" description="Acyl-CoA dehydrogenase/oxidase N-terminal" evidence="4">
    <location>
        <begin position="21"/>
        <end position="132"/>
    </location>
</feature>
<organism evidence="5 6">
    <name type="scientific">Mesorhizobium robiniae</name>
    <dbReference type="NCBI Taxonomy" id="559315"/>
    <lineage>
        <taxon>Bacteria</taxon>
        <taxon>Pseudomonadati</taxon>
        <taxon>Pseudomonadota</taxon>
        <taxon>Alphaproteobacteria</taxon>
        <taxon>Hyphomicrobiales</taxon>
        <taxon>Phyllobacteriaceae</taxon>
        <taxon>Mesorhizobium</taxon>
    </lineage>
</organism>
<keyword evidence="2" id="KW-0560">Oxidoreductase</keyword>